<dbReference type="RefSeq" id="WP_310272066.1">
    <property type="nucleotide sequence ID" value="NZ_JAVDXU010000005.1"/>
</dbReference>
<organism evidence="2 3">
    <name type="scientific">Roseateles saccharophilus</name>
    <name type="common">Pseudomonas saccharophila</name>
    <dbReference type="NCBI Taxonomy" id="304"/>
    <lineage>
        <taxon>Bacteria</taxon>
        <taxon>Pseudomonadati</taxon>
        <taxon>Pseudomonadota</taxon>
        <taxon>Betaproteobacteria</taxon>
        <taxon>Burkholderiales</taxon>
        <taxon>Sphaerotilaceae</taxon>
        <taxon>Roseateles</taxon>
    </lineage>
</organism>
<dbReference type="EMBL" id="JAVDXU010000005">
    <property type="protein sequence ID" value="MDR7272611.1"/>
    <property type="molecule type" value="Genomic_DNA"/>
</dbReference>
<keyword evidence="3" id="KW-1185">Reference proteome</keyword>
<feature type="compositionally biased region" description="Low complexity" evidence="1">
    <location>
        <begin position="96"/>
        <end position="118"/>
    </location>
</feature>
<evidence type="ECO:0000256" key="1">
    <source>
        <dbReference type="SAM" id="MobiDB-lite"/>
    </source>
</evidence>
<dbReference type="Proteomes" id="UP001180453">
    <property type="component" value="Unassembled WGS sequence"/>
</dbReference>
<sequence>MLAKPCQCLIQQEYVMNMRQSTSWQTPVRATVAAAAVVAIVLPLTAQTQTATEIYQQERANCLAGKTQQSQADCLYEARSVLRDRRAGGLEPGESPAAIAPTGDAAGADALPPRADRH</sequence>
<reference evidence="2 3" key="1">
    <citation type="submission" date="2023-07" db="EMBL/GenBank/DDBJ databases">
        <title>Sorghum-associated microbial communities from plants grown in Nebraska, USA.</title>
        <authorList>
            <person name="Schachtman D."/>
        </authorList>
    </citation>
    <scope>NUCLEOTIDE SEQUENCE [LARGE SCALE GENOMIC DNA]</scope>
    <source>
        <strain evidence="2 3">BE314</strain>
    </source>
</reference>
<evidence type="ECO:0000313" key="3">
    <source>
        <dbReference type="Proteomes" id="UP001180453"/>
    </source>
</evidence>
<name>A0ABU1YUS6_ROSSA</name>
<protein>
    <recommendedName>
        <fullName evidence="4">DUF1311 domain-containing protein</fullName>
    </recommendedName>
</protein>
<accession>A0ABU1YUS6</accession>
<evidence type="ECO:0008006" key="4">
    <source>
        <dbReference type="Google" id="ProtNLM"/>
    </source>
</evidence>
<comment type="caution">
    <text evidence="2">The sequence shown here is derived from an EMBL/GenBank/DDBJ whole genome shotgun (WGS) entry which is preliminary data.</text>
</comment>
<gene>
    <name evidence="2" type="ORF">J2X20_005294</name>
</gene>
<proteinExistence type="predicted"/>
<feature type="region of interest" description="Disordered" evidence="1">
    <location>
        <begin position="86"/>
        <end position="118"/>
    </location>
</feature>
<evidence type="ECO:0000313" key="2">
    <source>
        <dbReference type="EMBL" id="MDR7272611.1"/>
    </source>
</evidence>